<dbReference type="InterPro" id="IPR036928">
    <property type="entry name" value="AS_sf"/>
</dbReference>
<dbReference type="InterPro" id="IPR000120">
    <property type="entry name" value="Amidase"/>
</dbReference>
<evidence type="ECO:0000313" key="4">
    <source>
        <dbReference type="Proteomes" id="UP001165667"/>
    </source>
</evidence>
<dbReference type="AlphaFoldDB" id="A0AA41Z0Y0"/>
<dbReference type="InterPro" id="IPR023631">
    <property type="entry name" value="Amidase_dom"/>
</dbReference>
<evidence type="ECO:0000313" key="3">
    <source>
        <dbReference type="EMBL" id="MCW6510946.1"/>
    </source>
</evidence>
<comment type="caution">
    <text evidence="3">The sequence shown here is derived from an EMBL/GenBank/DDBJ whole genome shotgun (WGS) entry which is preliminary data.</text>
</comment>
<sequence>MGVTPSYGLIATEGVFPLSWSLDHVGPLARSVADAAILLAGFTGAPLSWRERQLAGSASG</sequence>
<name>A0AA41Z0Y0_9HYPH</name>
<evidence type="ECO:0000256" key="1">
    <source>
        <dbReference type="ARBA" id="ARBA00009199"/>
    </source>
</evidence>
<dbReference type="PANTHER" id="PTHR11895:SF7">
    <property type="entry name" value="GLUTAMYL-TRNA(GLN) AMIDOTRANSFERASE SUBUNIT A, MITOCHONDRIAL"/>
    <property type="match status" value="1"/>
</dbReference>
<dbReference type="SUPFAM" id="SSF75304">
    <property type="entry name" value="Amidase signature (AS) enzymes"/>
    <property type="match status" value="1"/>
</dbReference>
<dbReference type="Gene3D" id="3.90.1300.10">
    <property type="entry name" value="Amidase signature (AS) domain"/>
    <property type="match status" value="1"/>
</dbReference>
<evidence type="ECO:0000259" key="2">
    <source>
        <dbReference type="Pfam" id="PF01425"/>
    </source>
</evidence>
<organism evidence="3 4">
    <name type="scientific">Lichenifustis flavocetrariae</name>
    <dbReference type="NCBI Taxonomy" id="2949735"/>
    <lineage>
        <taxon>Bacteria</taxon>
        <taxon>Pseudomonadati</taxon>
        <taxon>Pseudomonadota</taxon>
        <taxon>Alphaproteobacteria</taxon>
        <taxon>Hyphomicrobiales</taxon>
        <taxon>Lichenihabitantaceae</taxon>
        <taxon>Lichenifustis</taxon>
    </lineage>
</organism>
<dbReference type="EMBL" id="JAMOIM010000019">
    <property type="protein sequence ID" value="MCW6510946.1"/>
    <property type="molecule type" value="Genomic_DNA"/>
</dbReference>
<dbReference type="GO" id="GO:0003824">
    <property type="term" value="F:catalytic activity"/>
    <property type="evidence" value="ECO:0007669"/>
    <property type="project" value="InterPro"/>
</dbReference>
<gene>
    <name evidence="3" type="ORF">M8523_23355</name>
</gene>
<dbReference type="PANTHER" id="PTHR11895">
    <property type="entry name" value="TRANSAMIDASE"/>
    <property type="match status" value="1"/>
</dbReference>
<dbReference type="Proteomes" id="UP001165667">
    <property type="component" value="Unassembled WGS sequence"/>
</dbReference>
<dbReference type="Pfam" id="PF01425">
    <property type="entry name" value="Amidase"/>
    <property type="match status" value="1"/>
</dbReference>
<accession>A0AA41Z0Y0</accession>
<comment type="similarity">
    <text evidence="1">Belongs to the amidase family.</text>
</comment>
<proteinExistence type="inferred from homology"/>
<feature type="domain" description="Amidase" evidence="2">
    <location>
        <begin position="1"/>
        <end position="42"/>
    </location>
</feature>
<protein>
    <submittedName>
        <fullName evidence="3">Amidase family protein</fullName>
    </submittedName>
</protein>
<keyword evidence="4" id="KW-1185">Reference proteome</keyword>
<reference evidence="3" key="1">
    <citation type="submission" date="2022-05" db="EMBL/GenBank/DDBJ databases">
        <authorList>
            <person name="Pankratov T."/>
        </authorList>
    </citation>
    <scope>NUCLEOTIDE SEQUENCE</scope>
    <source>
        <strain evidence="3">BP6-180914</strain>
    </source>
</reference>